<evidence type="ECO:0000256" key="2">
    <source>
        <dbReference type="SAM" id="MobiDB-lite"/>
    </source>
</evidence>
<dbReference type="GO" id="GO:0008270">
    <property type="term" value="F:zinc ion binding"/>
    <property type="evidence" value="ECO:0007669"/>
    <property type="project" value="InterPro"/>
</dbReference>
<dbReference type="PANTHER" id="PTHR35392">
    <property type="entry name" value="ZN(II)2CYS6 TRANSCRIPTION FACTOR (EUROFUNG)-RELATED-RELATED"/>
    <property type="match status" value="1"/>
</dbReference>
<dbReference type="InterPro" id="IPR052973">
    <property type="entry name" value="Fungal_sec-metab_reg_TF"/>
</dbReference>
<dbReference type="OrthoDB" id="5420905at2759"/>
<dbReference type="CDD" id="cd00067">
    <property type="entry name" value="GAL4"/>
    <property type="match status" value="1"/>
</dbReference>
<dbReference type="GO" id="GO:0000981">
    <property type="term" value="F:DNA-binding transcription factor activity, RNA polymerase II-specific"/>
    <property type="evidence" value="ECO:0007669"/>
    <property type="project" value="InterPro"/>
</dbReference>
<sequence>MDPLDPSQGADPLSAAFEPQVYDNQQHRYSFLQASTWPLLDMSNQHHQHAGASNLNMPGDSRRSNENATTAAAQRSLTIATSAAPALQNIGFGYAQAMNMATSNAEWQQFQMQATAQQSFLQNNNMQTSYGGSFGAPLQTSPINDFMTATTQAQLNNSLAFDSNTYYQPMTSAMEQPAMNNMAFAMDSFEQQFNGFPISSAEAATTSIAPSSIASQSPGEQWAEYSSPGRSDNGWTVVNLSSSHGSFEFTELPQNNISGVVSPQALHIRTDSSSSDQSEVPLSAHSYGSYDEIFPMTSPEPESSGESKQQNVTHGTHGNNEYHNMAMHPQVNTSFSQSQGVVVATSQSTSPASSGAASPSSKRRKSPTGVSAKVIGKKKNATGAKGDKSPTERRVGRRKGPLRPEQRQQAHEIRKVGACLRCKYLKKTCDKGDPCGGCQPSHHRLWQVPCTRIDIKDIGYFVKDWTADYERHVTLGFSIANIKGFSQIERRLMISHGYGFEFPLMAREVYVRDEKCFGVDWIETLHPKPIAFEVSTNKLSAGMGGVSNLVLSEYLDNYIDYGFEKYVDEYFEGTPFLTEMLKTAYRYWLKTNAPVIRKALKLVLAYTLTLHITTVKGLTEDEMQVGRINDPNSRWYGATCAPVMINFEIKKALAEMWRELMKDILEELSQLYSSVYSGEKLRHWPTIFMLASLLLAVWELMQFDCRYRVPDEAKVEKFCNDMESTPVGVIVGLFQAISTKLPSFTEWDTRKHAQMLNHNPAVCDAMTEVRQHVSKYEQYLKQRPEAKFDRNDFDSLSNKFLSKLVIRAGAS</sequence>
<gene>
    <name evidence="3" type="ORF">NA57DRAFT_70017</name>
</gene>
<dbReference type="Proteomes" id="UP000799772">
    <property type="component" value="Unassembled WGS sequence"/>
</dbReference>
<evidence type="ECO:0000313" key="3">
    <source>
        <dbReference type="EMBL" id="KAF2103808.1"/>
    </source>
</evidence>
<organism evidence="3 4">
    <name type="scientific">Rhizodiscina lignyota</name>
    <dbReference type="NCBI Taxonomy" id="1504668"/>
    <lineage>
        <taxon>Eukaryota</taxon>
        <taxon>Fungi</taxon>
        <taxon>Dikarya</taxon>
        <taxon>Ascomycota</taxon>
        <taxon>Pezizomycotina</taxon>
        <taxon>Dothideomycetes</taxon>
        <taxon>Pleosporomycetidae</taxon>
        <taxon>Aulographales</taxon>
        <taxon>Rhizodiscinaceae</taxon>
        <taxon>Rhizodiscina</taxon>
    </lineage>
</organism>
<comment type="caution">
    <text evidence="3">The sequence shown here is derived from an EMBL/GenBank/DDBJ whole genome shotgun (WGS) entry which is preliminary data.</text>
</comment>
<proteinExistence type="predicted"/>
<feature type="region of interest" description="Disordered" evidence="2">
    <location>
        <begin position="289"/>
        <end position="410"/>
    </location>
</feature>
<dbReference type="InterPro" id="IPR001138">
    <property type="entry name" value="Zn2Cys6_DnaBD"/>
</dbReference>
<dbReference type="AlphaFoldDB" id="A0A9P4IR27"/>
<feature type="compositionally biased region" description="Basic and acidic residues" evidence="2">
    <location>
        <begin position="385"/>
        <end position="394"/>
    </location>
</feature>
<evidence type="ECO:0000313" key="4">
    <source>
        <dbReference type="Proteomes" id="UP000799772"/>
    </source>
</evidence>
<feature type="compositionally biased region" description="Polar residues" evidence="2">
    <location>
        <begin position="330"/>
        <end position="347"/>
    </location>
</feature>
<reference evidence="3" key="1">
    <citation type="journal article" date="2020" name="Stud. Mycol.">
        <title>101 Dothideomycetes genomes: a test case for predicting lifestyles and emergence of pathogens.</title>
        <authorList>
            <person name="Haridas S."/>
            <person name="Albert R."/>
            <person name="Binder M."/>
            <person name="Bloem J."/>
            <person name="Labutti K."/>
            <person name="Salamov A."/>
            <person name="Andreopoulos B."/>
            <person name="Baker S."/>
            <person name="Barry K."/>
            <person name="Bills G."/>
            <person name="Bluhm B."/>
            <person name="Cannon C."/>
            <person name="Castanera R."/>
            <person name="Culley D."/>
            <person name="Daum C."/>
            <person name="Ezra D."/>
            <person name="Gonzalez J."/>
            <person name="Henrissat B."/>
            <person name="Kuo A."/>
            <person name="Liang C."/>
            <person name="Lipzen A."/>
            <person name="Lutzoni F."/>
            <person name="Magnuson J."/>
            <person name="Mondo S."/>
            <person name="Nolan M."/>
            <person name="Ohm R."/>
            <person name="Pangilinan J."/>
            <person name="Park H.-J."/>
            <person name="Ramirez L."/>
            <person name="Alfaro M."/>
            <person name="Sun H."/>
            <person name="Tritt A."/>
            <person name="Yoshinaga Y."/>
            <person name="Zwiers L.-H."/>
            <person name="Turgeon B."/>
            <person name="Goodwin S."/>
            <person name="Spatafora J."/>
            <person name="Crous P."/>
            <person name="Grigoriev I."/>
        </authorList>
    </citation>
    <scope>NUCLEOTIDE SEQUENCE</scope>
    <source>
        <strain evidence="3">CBS 133067</strain>
    </source>
</reference>
<protein>
    <recommendedName>
        <fullName evidence="5">Zn(2)-C6 fungal-type domain-containing protein</fullName>
    </recommendedName>
</protein>
<keyword evidence="4" id="KW-1185">Reference proteome</keyword>
<evidence type="ECO:0008006" key="5">
    <source>
        <dbReference type="Google" id="ProtNLM"/>
    </source>
</evidence>
<dbReference type="EMBL" id="ML978121">
    <property type="protein sequence ID" value="KAF2103808.1"/>
    <property type="molecule type" value="Genomic_DNA"/>
</dbReference>
<feature type="region of interest" description="Disordered" evidence="2">
    <location>
        <begin position="210"/>
        <end position="230"/>
    </location>
</feature>
<feature type="compositionally biased region" description="Polar residues" evidence="2">
    <location>
        <begin position="300"/>
        <end position="322"/>
    </location>
</feature>
<feature type="compositionally biased region" description="Low complexity" evidence="2">
    <location>
        <begin position="348"/>
        <end position="360"/>
    </location>
</feature>
<feature type="region of interest" description="Disordered" evidence="2">
    <location>
        <begin position="48"/>
        <end position="73"/>
    </location>
</feature>
<evidence type="ECO:0000256" key="1">
    <source>
        <dbReference type="ARBA" id="ARBA00023242"/>
    </source>
</evidence>
<name>A0A9P4IR27_9PEZI</name>
<dbReference type="PANTHER" id="PTHR35392:SF1">
    <property type="entry name" value="ZN(II)2CYS6 TRANSCRIPTION FACTOR (EUROFUNG)"/>
    <property type="match status" value="1"/>
</dbReference>
<keyword evidence="1" id="KW-0539">Nucleus</keyword>
<accession>A0A9P4IR27</accession>